<sequence>MGLLSGIKDKLGGIGKLLGKAAGAVGKIADVVGKVTDFIQKPLSKLMEPIKKLVGNVLDKLPFGIGNFIKPFADKFLDNALSFVAGGPLGGLGFLAKAMPTISKIGDLAQTVGGIANKVSDSISPEGNINLQNIFAHAHAQKLLTAE</sequence>
<proteinExistence type="predicted"/>
<dbReference type="KEGG" id="mbd:MEBOL_003085"/>
<dbReference type="OrthoDB" id="5383296at2"/>
<reference evidence="1 2" key="1">
    <citation type="submission" date="2017-06" db="EMBL/GenBank/DDBJ databases">
        <authorList>
            <person name="Kim H.J."/>
            <person name="Triplett B.A."/>
        </authorList>
    </citation>
    <scope>NUCLEOTIDE SEQUENCE [LARGE SCALE GENOMIC DNA]</scope>
    <source>
        <strain evidence="1 2">DSM 14713</strain>
    </source>
</reference>
<dbReference type="Proteomes" id="UP000217289">
    <property type="component" value="Chromosome"/>
</dbReference>
<dbReference type="AlphaFoldDB" id="A0A250IEH9"/>
<name>A0A250IEH9_9BACT</name>
<dbReference type="RefSeq" id="WP_095978172.1">
    <property type="nucleotide sequence ID" value="NZ_CP022163.1"/>
</dbReference>
<gene>
    <name evidence="1" type="ORF">MEBOL_003085</name>
</gene>
<keyword evidence="2" id="KW-1185">Reference proteome</keyword>
<dbReference type="EMBL" id="CP022163">
    <property type="protein sequence ID" value="ATB29630.1"/>
    <property type="molecule type" value="Genomic_DNA"/>
</dbReference>
<accession>A0A250IEH9</accession>
<protein>
    <submittedName>
        <fullName evidence="1">Uncharacterized protein</fullName>
    </submittedName>
</protein>
<organism evidence="1 2">
    <name type="scientific">Melittangium boletus DSM 14713</name>
    <dbReference type="NCBI Taxonomy" id="1294270"/>
    <lineage>
        <taxon>Bacteria</taxon>
        <taxon>Pseudomonadati</taxon>
        <taxon>Myxococcota</taxon>
        <taxon>Myxococcia</taxon>
        <taxon>Myxococcales</taxon>
        <taxon>Cystobacterineae</taxon>
        <taxon>Archangiaceae</taxon>
        <taxon>Melittangium</taxon>
    </lineage>
</organism>
<evidence type="ECO:0000313" key="1">
    <source>
        <dbReference type="EMBL" id="ATB29630.1"/>
    </source>
</evidence>
<evidence type="ECO:0000313" key="2">
    <source>
        <dbReference type="Proteomes" id="UP000217289"/>
    </source>
</evidence>